<name>A0A6J6PQ50_9ZZZZ</name>
<sequence length="59" mass="6231">MLTVVMTSMPAARSSSMSWARFSWRLPGTLVWASSSTSTTAGARATIASVSISVKVVPR</sequence>
<protein>
    <submittedName>
        <fullName evidence="1">Unannotated protein</fullName>
    </submittedName>
</protein>
<organism evidence="1">
    <name type="scientific">freshwater metagenome</name>
    <dbReference type="NCBI Taxonomy" id="449393"/>
    <lineage>
        <taxon>unclassified sequences</taxon>
        <taxon>metagenomes</taxon>
        <taxon>ecological metagenomes</taxon>
    </lineage>
</organism>
<evidence type="ECO:0000313" key="1">
    <source>
        <dbReference type="EMBL" id="CAB4700606.1"/>
    </source>
</evidence>
<reference evidence="1" key="1">
    <citation type="submission" date="2020-05" db="EMBL/GenBank/DDBJ databases">
        <authorList>
            <person name="Chiriac C."/>
            <person name="Salcher M."/>
            <person name="Ghai R."/>
            <person name="Kavagutti S V."/>
        </authorList>
    </citation>
    <scope>NUCLEOTIDE SEQUENCE</scope>
</reference>
<accession>A0A6J6PQ50</accession>
<proteinExistence type="predicted"/>
<gene>
    <name evidence="1" type="ORF">UFOPK2579_00922</name>
</gene>
<dbReference type="EMBL" id="CAEZXR010000088">
    <property type="protein sequence ID" value="CAB4700606.1"/>
    <property type="molecule type" value="Genomic_DNA"/>
</dbReference>
<dbReference type="AlphaFoldDB" id="A0A6J6PQ50"/>